<dbReference type="EMBL" id="JAUESC010000381">
    <property type="protein sequence ID" value="KAK0590907.1"/>
    <property type="molecule type" value="Genomic_DNA"/>
</dbReference>
<dbReference type="InterPro" id="IPR004721">
    <property type="entry name" value="DHOdimr"/>
</dbReference>
<dbReference type="InterPro" id="IPR032466">
    <property type="entry name" value="Metal_Hydrolase"/>
</dbReference>
<name>A0AA39VSF8_ACESA</name>
<dbReference type="HAMAP" id="MF_00219">
    <property type="entry name" value="PyrC_classII"/>
    <property type="match status" value="1"/>
</dbReference>
<evidence type="ECO:0000256" key="1">
    <source>
        <dbReference type="ARBA" id="ARBA00004880"/>
    </source>
</evidence>
<dbReference type="GO" id="GO:0046872">
    <property type="term" value="F:metal ion binding"/>
    <property type="evidence" value="ECO:0007669"/>
    <property type="project" value="UniProtKB-KW"/>
</dbReference>
<dbReference type="CDD" id="cd01294">
    <property type="entry name" value="DHOase"/>
    <property type="match status" value="1"/>
</dbReference>
<dbReference type="EC" id="3.5.2.3" evidence="3"/>
<evidence type="ECO:0000256" key="3">
    <source>
        <dbReference type="ARBA" id="ARBA00012860"/>
    </source>
</evidence>
<dbReference type="AlphaFoldDB" id="A0AA39VSF8"/>
<evidence type="ECO:0000256" key="5">
    <source>
        <dbReference type="ARBA" id="ARBA00022801"/>
    </source>
</evidence>
<evidence type="ECO:0000256" key="2">
    <source>
        <dbReference type="ARBA" id="ARBA00005631"/>
    </source>
</evidence>
<evidence type="ECO:0000256" key="9">
    <source>
        <dbReference type="ARBA" id="ARBA00069884"/>
    </source>
</evidence>
<reference evidence="11" key="2">
    <citation type="submission" date="2023-06" db="EMBL/GenBank/DDBJ databases">
        <authorList>
            <person name="Swenson N.G."/>
            <person name="Wegrzyn J.L."/>
            <person name="Mcevoy S.L."/>
        </authorList>
    </citation>
    <scope>NUCLEOTIDE SEQUENCE</scope>
    <source>
        <strain evidence="11">NS2018</strain>
        <tissue evidence="11">Leaf</tissue>
    </source>
</reference>
<dbReference type="FunFam" id="3.20.20.140:FF:000006">
    <property type="entry name" value="Dihydroorotase"/>
    <property type="match status" value="1"/>
</dbReference>
<dbReference type="GO" id="GO:0004151">
    <property type="term" value="F:dihydroorotase activity"/>
    <property type="evidence" value="ECO:0007669"/>
    <property type="project" value="UniProtKB-EC"/>
</dbReference>
<keyword evidence="12" id="KW-1185">Reference proteome</keyword>
<dbReference type="PROSITE" id="PS00482">
    <property type="entry name" value="DIHYDROOROTASE_1"/>
    <property type="match status" value="1"/>
</dbReference>
<dbReference type="PANTHER" id="PTHR43137:SF1">
    <property type="entry name" value="DIHYDROOROTASE"/>
    <property type="match status" value="1"/>
</dbReference>
<evidence type="ECO:0000259" key="10">
    <source>
        <dbReference type="Pfam" id="PF01979"/>
    </source>
</evidence>
<dbReference type="Pfam" id="PF01979">
    <property type="entry name" value="Amidohydro_1"/>
    <property type="match status" value="1"/>
</dbReference>
<dbReference type="GO" id="GO:0009507">
    <property type="term" value="C:chloroplast"/>
    <property type="evidence" value="ECO:0007669"/>
    <property type="project" value="TreeGrafter"/>
</dbReference>
<dbReference type="GO" id="GO:0006207">
    <property type="term" value="P:'de novo' pyrimidine nucleobase biosynthetic process"/>
    <property type="evidence" value="ECO:0007669"/>
    <property type="project" value="TreeGrafter"/>
</dbReference>
<dbReference type="Gene3D" id="3.20.20.140">
    <property type="entry name" value="Metal-dependent hydrolases"/>
    <property type="match status" value="1"/>
</dbReference>
<evidence type="ECO:0000256" key="6">
    <source>
        <dbReference type="ARBA" id="ARBA00022833"/>
    </source>
</evidence>
<dbReference type="InterPro" id="IPR006680">
    <property type="entry name" value="Amidohydro-rel"/>
</dbReference>
<gene>
    <name evidence="11" type="ORF">LWI29_033055</name>
</gene>
<evidence type="ECO:0000256" key="7">
    <source>
        <dbReference type="ARBA" id="ARBA00022975"/>
    </source>
</evidence>
<dbReference type="SUPFAM" id="SSF51556">
    <property type="entry name" value="Metallo-dependent hydrolases"/>
    <property type="match status" value="1"/>
</dbReference>
<dbReference type="GO" id="GO:0006221">
    <property type="term" value="P:pyrimidine nucleotide biosynthetic process"/>
    <property type="evidence" value="ECO:0007669"/>
    <property type="project" value="UniProtKB-KW"/>
</dbReference>
<evidence type="ECO:0000256" key="4">
    <source>
        <dbReference type="ARBA" id="ARBA00022723"/>
    </source>
</evidence>
<dbReference type="InterPro" id="IPR002195">
    <property type="entry name" value="Dihydroorotase_CS"/>
</dbReference>
<sequence>MIKSLVPPCEGLKVPIAKIGGSKQLKSKGLRMELTITQPDDWHLHLRDGDLLKAIVPHSASHFGRAIVMPNLKPPITTTAAAVVYRDSILKALPSDSNFTPLMTLYLTDTTSPDEIKLAKRSGVVFAVKLYPAGATTNSQDGVTDLFGKCLPVLEELAEQNMPLLVHGEVTDPNVDIFDREKVFIDTVLQPLIQRLPRLKVVMEHITTMDAVKFVESCKEGSVAATVTPQHLLLNRNAIFQGGLQPHNYCLPVLKRETHRQAIVSAVTSGSKRFFLGTDSAPHEKSKKESACGCAGIYNAPVALSLYAKVFEEMGALDKLEAFTSINGPDFYGLPRNTSKIILSKTSWKVPEAFSFSFGDIIPMFAGNTLEWQPSLI</sequence>
<keyword evidence="6" id="KW-0862">Zinc</keyword>
<comment type="similarity">
    <text evidence="2">Belongs to the metallo-dependent hydrolases superfamily. DHOase family. Class II DHOase subfamily.</text>
</comment>
<feature type="domain" description="Amidohydrolase-related" evidence="10">
    <location>
        <begin position="41"/>
        <end position="341"/>
    </location>
</feature>
<protein>
    <recommendedName>
        <fullName evidence="9">Dihydroorotase, mitochondrial</fullName>
        <ecNumber evidence="3">3.5.2.3</ecNumber>
    </recommendedName>
</protein>
<evidence type="ECO:0000256" key="8">
    <source>
        <dbReference type="ARBA" id="ARBA00048492"/>
    </source>
</evidence>
<organism evidence="11 12">
    <name type="scientific">Acer saccharum</name>
    <name type="common">Sugar maple</name>
    <dbReference type="NCBI Taxonomy" id="4024"/>
    <lineage>
        <taxon>Eukaryota</taxon>
        <taxon>Viridiplantae</taxon>
        <taxon>Streptophyta</taxon>
        <taxon>Embryophyta</taxon>
        <taxon>Tracheophyta</taxon>
        <taxon>Spermatophyta</taxon>
        <taxon>Magnoliopsida</taxon>
        <taxon>eudicotyledons</taxon>
        <taxon>Gunneridae</taxon>
        <taxon>Pentapetalae</taxon>
        <taxon>rosids</taxon>
        <taxon>malvids</taxon>
        <taxon>Sapindales</taxon>
        <taxon>Sapindaceae</taxon>
        <taxon>Hippocastanoideae</taxon>
        <taxon>Acereae</taxon>
        <taxon>Acer</taxon>
    </lineage>
</organism>
<dbReference type="PANTHER" id="PTHR43137">
    <property type="entry name" value="DIHYDROOROTASE"/>
    <property type="match status" value="1"/>
</dbReference>
<keyword evidence="5" id="KW-0378">Hydrolase</keyword>
<reference evidence="11" key="1">
    <citation type="journal article" date="2022" name="Plant J.">
        <title>Strategies of tolerance reflected in two North American maple genomes.</title>
        <authorList>
            <person name="McEvoy S.L."/>
            <person name="Sezen U.U."/>
            <person name="Trouern-Trend A."/>
            <person name="McMahon S.M."/>
            <person name="Schaberg P.G."/>
            <person name="Yang J."/>
            <person name="Wegrzyn J.L."/>
            <person name="Swenson N.G."/>
        </authorList>
    </citation>
    <scope>NUCLEOTIDE SEQUENCE</scope>
    <source>
        <strain evidence="11">NS2018</strain>
    </source>
</reference>
<comment type="catalytic activity">
    <reaction evidence="8">
        <text>(S)-dihydroorotate + H2O = N-carbamoyl-L-aspartate + H(+)</text>
        <dbReference type="Rhea" id="RHEA:24296"/>
        <dbReference type="ChEBI" id="CHEBI:15377"/>
        <dbReference type="ChEBI" id="CHEBI:15378"/>
        <dbReference type="ChEBI" id="CHEBI:30864"/>
        <dbReference type="ChEBI" id="CHEBI:32814"/>
        <dbReference type="EC" id="3.5.2.3"/>
    </reaction>
</comment>
<dbReference type="Proteomes" id="UP001168877">
    <property type="component" value="Unassembled WGS sequence"/>
</dbReference>
<dbReference type="NCBIfam" id="TIGR00856">
    <property type="entry name" value="pyrC_dimer"/>
    <property type="match status" value="1"/>
</dbReference>
<accession>A0AA39VSF8</accession>
<keyword evidence="4" id="KW-0479">Metal-binding</keyword>
<evidence type="ECO:0000313" key="12">
    <source>
        <dbReference type="Proteomes" id="UP001168877"/>
    </source>
</evidence>
<evidence type="ECO:0000313" key="11">
    <source>
        <dbReference type="EMBL" id="KAK0590907.1"/>
    </source>
</evidence>
<dbReference type="PIRSF" id="PIRSF001237">
    <property type="entry name" value="DHOdimr"/>
    <property type="match status" value="1"/>
</dbReference>
<comment type="pathway">
    <text evidence="1">Pyrimidine metabolism; UMP biosynthesis via de novo pathway; (S)-dihydroorotate from bicarbonate: step 3/3.</text>
</comment>
<comment type="caution">
    <text evidence="11">The sequence shown here is derived from an EMBL/GenBank/DDBJ whole genome shotgun (WGS) entry which is preliminary data.</text>
</comment>
<dbReference type="PROSITE" id="PS00483">
    <property type="entry name" value="DIHYDROOROTASE_2"/>
    <property type="match status" value="1"/>
</dbReference>
<proteinExistence type="inferred from homology"/>
<keyword evidence="7" id="KW-0665">Pyrimidine biosynthesis</keyword>